<dbReference type="Proteomes" id="UP000593566">
    <property type="component" value="Unassembled WGS sequence"/>
</dbReference>
<dbReference type="GO" id="GO:0005730">
    <property type="term" value="C:nucleolus"/>
    <property type="evidence" value="ECO:0007669"/>
    <property type="project" value="UniProtKB-SubCell"/>
</dbReference>
<proteinExistence type="inferred from homology"/>
<keyword evidence="4" id="KW-0408">Iron</keyword>
<dbReference type="Gene3D" id="3.20.20.70">
    <property type="entry name" value="Aldolase class I"/>
    <property type="match status" value="1"/>
</dbReference>
<protein>
    <recommendedName>
        <fullName evidence="3">Ribosome biogenesis protein SLX9</fullName>
    </recommendedName>
</protein>
<gene>
    <name evidence="7" type="ORF">HO133_006864</name>
</gene>
<evidence type="ECO:0000256" key="5">
    <source>
        <dbReference type="ARBA" id="ARBA00023242"/>
    </source>
</evidence>
<keyword evidence="5" id="KW-0539">Nucleus</keyword>
<evidence type="ECO:0000313" key="8">
    <source>
        <dbReference type="Proteomes" id="UP000593566"/>
    </source>
</evidence>
<comment type="subcellular location">
    <subcellularLocation>
        <location evidence="1">Nucleus</location>
        <location evidence="1">Nucleolus</location>
    </subcellularLocation>
</comment>
<dbReference type="InterPro" id="IPR013785">
    <property type="entry name" value="Aldolase_TIM"/>
</dbReference>
<comment type="similarity">
    <text evidence="2">Belongs to the SLX9 family.</text>
</comment>
<keyword evidence="8" id="KW-1185">Reference proteome</keyword>
<evidence type="ECO:0000256" key="6">
    <source>
        <dbReference type="SAM" id="MobiDB-lite"/>
    </source>
</evidence>
<accession>A0A8H6C6H3</accession>
<evidence type="ECO:0000256" key="2">
    <source>
        <dbReference type="ARBA" id="ARBA00011022"/>
    </source>
</evidence>
<feature type="region of interest" description="Disordered" evidence="6">
    <location>
        <begin position="182"/>
        <end position="211"/>
    </location>
</feature>
<dbReference type="PANTHER" id="PTHR30538">
    <property type="entry name" value="LYSINE 2,3-AMINOMUTASE-RELATED"/>
    <property type="match status" value="1"/>
</dbReference>
<comment type="caution">
    <text evidence="7">The sequence shown here is derived from an EMBL/GenBank/DDBJ whole genome shotgun (WGS) entry which is preliminary data.</text>
</comment>
<dbReference type="RefSeq" id="XP_037146961.1">
    <property type="nucleotide sequence ID" value="XM_037297760.1"/>
</dbReference>
<dbReference type="Pfam" id="PF15341">
    <property type="entry name" value="SLX9"/>
    <property type="match status" value="1"/>
</dbReference>
<name>A0A8H6C6H3_9LECA</name>
<evidence type="ECO:0000256" key="4">
    <source>
        <dbReference type="ARBA" id="ARBA00022485"/>
    </source>
</evidence>
<evidence type="ECO:0000313" key="7">
    <source>
        <dbReference type="EMBL" id="KAF6217526.1"/>
    </source>
</evidence>
<reference evidence="7 8" key="1">
    <citation type="journal article" date="2020" name="Genomics">
        <title>Complete, high-quality genomes from long-read metagenomic sequencing of two wolf lichen thalli reveals enigmatic genome architecture.</title>
        <authorList>
            <person name="McKenzie S.K."/>
            <person name="Walston R.F."/>
            <person name="Allen J.L."/>
        </authorList>
    </citation>
    <scope>NUCLEOTIDE SEQUENCE [LARGE SCALE GENOMIC DNA]</scope>
    <source>
        <strain evidence="7">WasteWater1</strain>
    </source>
</reference>
<feature type="compositionally biased region" description="Basic residues" evidence="6">
    <location>
        <begin position="194"/>
        <end position="211"/>
    </location>
</feature>
<dbReference type="PANTHER" id="PTHR30538:SF0">
    <property type="entry name" value="L-LYSINE 2,3-AMINOMUTASE AQ_1632-RELATED"/>
    <property type="match status" value="1"/>
</dbReference>
<dbReference type="InterPro" id="IPR028160">
    <property type="entry name" value="Slx9-like"/>
</dbReference>
<dbReference type="GO" id="GO:0000462">
    <property type="term" value="P:maturation of SSU-rRNA from tricistronic rRNA transcript (SSU-rRNA, 5.8S rRNA, LSU-rRNA)"/>
    <property type="evidence" value="ECO:0007669"/>
    <property type="project" value="InterPro"/>
</dbReference>
<keyword evidence="4" id="KW-0411">Iron-sulfur</keyword>
<dbReference type="GO" id="GO:0030686">
    <property type="term" value="C:90S preribosome"/>
    <property type="evidence" value="ECO:0007669"/>
    <property type="project" value="InterPro"/>
</dbReference>
<evidence type="ECO:0000256" key="1">
    <source>
        <dbReference type="ARBA" id="ARBA00004604"/>
    </source>
</evidence>
<keyword evidence="4" id="KW-0004">4Fe-4S</keyword>
<organism evidence="7 8">
    <name type="scientific">Letharia lupina</name>
    <dbReference type="NCBI Taxonomy" id="560253"/>
    <lineage>
        <taxon>Eukaryota</taxon>
        <taxon>Fungi</taxon>
        <taxon>Dikarya</taxon>
        <taxon>Ascomycota</taxon>
        <taxon>Pezizomycotina</taxon>
        <taxon>Lecanoromycetes</taxon>
        <taxon>OSLEUM clade</taxon>
        <taxon>Lecanoromycetidae</taxon>
        <taxon>Lecanorales</taxon>
        <taxon>Lecanorineae</taxon>
        <taxon>Parmeliaceae</taxon>
        <taxon>Letharia</taxon>
    </lineage>
</organism>
<dbReference type="EMBL" id="JACCJB010000027">
    <property type="protein sequence ID" value="KAF6217526.1"/>
    <property type="molecule type" value="Genomic_DNA"/>
</dbReference>
<dbReference type="InterPro" id="IPR003739">
    <property type="entry name" value="Lys_aminomutase/Glu_NH3_mut"/>
</dbReference>
<dbReference type="GeneID" id="59335264"/>
<dbReference type="AlphaFoldDB" id="A0A8H6C6H3"/>
<keyword evidence="4" id="KW-0479">Metal-binding</keyword>
<sequence>MSVRLTPHVLSVIDWRKPMEDPARKQFIPLGSTSQEDHPKLRLDSLSERDDSPTRFLPIQKKWGKMFEYIERTPSLHDVMIPGGDTSSLEPAQLDNIDHRLLSFPHVQRIRLASKGLAVCPSLILDGIDSWAKRVIQPLDPGRNIGKSVALHTQFNHPNEVTWITSSAAQKFFEIGVTVRNQTAPRPPTAPSKNPHKPAKAPSRKREKRISKHATLLSRITKPTAATSKVTKRRRPSKKLVTGLDTLADALPRATDGDGEEAWEGIVAEGGGEDGARKIKHRTLKSRPGAGKKKEKLVAMERERFARNLAQMAAGRVSVPGPADADGGVMIVDGREEGEGTKKGRGSADRWAAIRGFISQTMERRVGGEVGVGGKK</sequence>
<dbReference type="GO" id="GO:0030688">
    <property type="term" value="C:preribosome, small subunit precursor"/>
    <property type="evidence" value="ECO:0007669"/>
    <property type="project" value="InterPro"/>
</dbReference>
<evidence type="ECO:0000256" key="3">
    <source>
        <dbReference type="ARBA" id="ARBA00021321"/>
    </source>
</evidence>
<dbReference type="GO" id="GO:0051539">
    <property type="term" value="F:4 iron, 4 sulfur cluster binding"/>
    <property type="evidence" value="ECO:0007669"/>
    <property type="project" value="UniProtKB-KW"/>
</dbReference>